<protein>
    <submittedName>
        <fullName evidence="1">Uncharacterized protein</fullName>
    </submittedName>
</protein>
<evidence type="ECO:0000313" key="1">
    <source>
        <dbReference type="EMBL" id="SFC80905.1"/>
    </source>
</evidence>
<keyword evidence="2" id="KW-1185">Reference proteome</keyword>
<dbReference type="Proteomes" id="UP000199514">
    <property type="component" value="Unassembled WGS sequence"/>
</dbReference>
<accession>A0A1I1M6Q1</accession>
<name>A0A1I1M6Q1_9BACT</name>
<dbReference type="AlphaFoldDB" id="A0A1I1M6Q1"/>
<dbReference type="EMBL" id="FOLE01000010">
    <property type="protein sequence ID" value="SFC80905.1"/>
    <property type="molecule type" value="Genomic_DNA"/>
</dbReference>
<gene>
    <name evidence="1" type="ORF">SAMN05421780_11048</name>
</gene>
<sequence>MLNLEEYVIPLTTLENDTVRISNTLPSDVSGVYSVALAAKNATQPYARGSVSLKIGGKEFLPREYPASLLVASPTVAPDARHKTIFGSKAGSPEIYTITSMSSIDIEYTDKANALVTYEATELYFVFKVLRNRS</sequence>
<dbReference type="STRING" id="927664.SAMN05421780_11048"/>
<evidence type="ECO:0000313" key="2">
    <source>
        <dbReference type="Proteomes" id="UP000199514"/>
    </source>
</evidence>
<proteinExistence type="predicted"/>
<organism evidence="1 2">
    <name type="scientific">Flexibacter flexilis DSM 6793</name>
    <dbReference type="NCBI Taxonomy" id="927664"/>
    <lineage>
        <taxon>Bacteria</taxon>
        <taxon>Pseudomonadati</taxon>
        <taxon>Bacteroidota</taxon>
        <taxon>Cytophagia</taxon>
        <taxon>Cytophagales</taxon>
        <taxon>Flexibacteraceae</taxon>
        <taxon>Flexibacter</taxon>
    </lineage>
</organism>
<reference evidence="1 2" key="1">
    <citation type="submission" date="2016-10" db="EMBL/GenBank/DDBJ databases">
        <authorList>
            <person name="de Groot N.N."/>
        </authorList>
    </citation>
    <scope>NUCLEOTIDE SEQUENCE [LARGE SCALE GENOMIC DNA]</scope>
    <source>
        <strain evidence="1 2">DSM 6793</strain>
    </source>
</reference>
<dbReference type="RefSeq" id="WP_091514993.1">
    <property type="nucleotide sequence ID" value="NZ_FOLE01000010.1"/>
</dbReference>